<dbReference type="PANTHER" id="PTHR12137:SF54">
    <property type="entry name" value="CARBOHYDRATE SULFOTRANSFERASE"/>
    <property type="match status" value="1"/>
</dbReference>
<dbReference type="Proteomes" id="UP000285123">
    <property type="component" value="Unassembled WGS sequence"/>
</dbReference>
<organism evidence="8 9">
    <name type="scientific">Salinisphaera orenii YIM 95161</name>
    <dbReference type="NCBI Taxonomy" id="1051139"/>
    <lineage>
        <taxon>Bacteria</taxon>
        <taxon>Pseudomonadati</taxon>
        <taxon>Pseudomonadota</taxon>
        <taxon>Gammaproteobacteria</taxon>
        <taxon>Salinisphaerales</taxon>
        <taxon>Salinisphaeraceae</taxon>
        <taxon>Salinisphaera</taxon>
    </lineage>
</organism>
<proteinExistence type="predicted"/>
<keyword evidence="4" id="KW-1133">Transmembrane helix</keyword>
<evidence type="ECO:0000313" key="8">
    <source>
        <dbReference type="EMBL" id="ROO23092.1"/>
    </source>
</evidence>
<evidence type="ECO:0000313" key="9">
    <source>
        <dbReference type="Proteomes" id="UP000285123"/>
    </source>
</evidence>
<dbReference type="Gene3D" id="3.40.50.300">
    <property type="entry name" value="P-loop containing nucleotide triphosphate hydrolases"/>
    <property type="match status" value="1"/>
</dbReference>
<dbReference type="InterPro" id="IPR018011">
    <property type="entry name" value="Carb_sulfotrans_8-10"/>
</dbReference>
<dbReference type="GO" id="GO:0016020">
    <property type="term" value="C:membrane"/>
    <property type="evidence" value="ECO:0007669"/>
    <property type="project" value="InterPro"/>
</dbReference>
<dbReference type="EMBL" id="AYKF01000143">
    <property type="protein sequence ID" value="ROO23092.1"/>
    <property type="molecule type" value="Genomic_DNA"/>
</dbReference>
<evidence type="ECO:0000256" key="7">
    <source>
        <dbReference type="ARBA" id="ARBA00023180"/>
    </source>
</evidence>
<evidence type="ECO:0000256" key="4">
    <source>
        <dbReference type="ARBA" id="ARBA00022989"/>
    </source>
</evidence>
<evidence type="ECO:0000256" key="3">
    <source>
        <dbReference type="ARBA" id="ARBA00022692"/>
    </source>
</evidence>
<keyword evidence="7" id="KW-0325">Glycoprotein</keyword>
<evidence type="ECO:0000256" key="2">
    <source>
        <dbReference type="ARBA" id="ARBA00022679"/>
    </source>
</evidence>
<evidence type="ECO:0000256" key="6">
    <source>
        <dbReference type="ARBA" id="ARBA00023136"/>
    </source>
</evidence>
<reference evidence="8 9" key="1">
    <citation type="submission" date="2013-10" db="EMBL/GenBank/DDBJ databases">
        <title>Salinisphaera halophila YIM 95161 Genome Sequencing.</title>
        <authorList>
            <person name="Lai Q."/>
            <person name="Li C."/>
            <person name="Shao Z."/>
        </authorList>
    </citation>
    <scope>NUCLEOTIDE SEQUENCE [LARGE SCALE GENOMIC DNA]</scope>
    <source>
        <strain evidence="8 9">YIM 95161</strain>
    </source>
</reference>
<keyword evidence="6" id="KW-0472">Membrane</keyword>
<comment type="caution">
    <text evidence="8">The sequence shown here is derived from an EMBL/GenBank/DDBJ whole genome shotgun (WGS) entry which is preliminary data.</text>
</comment>
<dbReference type="RefSeq" id="WP_221178016.1">
    <property type="nucleotide sequence ID" value="NZ_AYKF01000143.1"/>
</dbReference>
<accession>A0A423PDH9</accession>
<dbReference type="PANTHER" id="PTHR12137">
    <property type="entry name" value="CARBOHYDRATE SULFOTRANSFERASE"/>
    <property type="match status" value="1"/>
</dbReference>
<dbReference type="SUPFAM" id="SSF52540">
    <property type="entry name" value="P-loop containing nucleoside triphosphate hydrolases"/>
    <property type="match status" value="1"/>
</dbReference>
<name>A0A423PDH9_9GAMM</name>
<protein>
    <submittedName>
        <fullName evidence="8">Chondroitin 4-O-sulfotransferase</fullName>
    </submittedName>
</protein>
<dbReference type="GO" id="GO:0016051">
    <property type="term" value="P:carbohydrate biosynthetic process"/>
    <property type="evidence" value="ECO:0007669"/>
    <property type="project" value="InterPro"/>
</dbReference>
<dbReference type="Pfam" id="PF03567">
    <property type="entry name" value="Sulfotransfer_2"/>
    <property type="match status" value="1"/>
</dbReference>
<dbReference type="GO" id="GO:0008146">
    <property type="term" value="F:sulfotransferase activity"/>
    <property type="evidence" value="ECO:0007669"/>
    <property type="project" value="InterPro"/>
</dbReference>
<keyword evidence="5" id="KW-0333">Golgi apparatus</keyword>
<keyword evidence="3" id="KW-0812">Transmembrane</keyword>
<evidence type="ECO:0000256" key="1">
    <source>
        <dbReference type="ARBA" id="ARBA00004323"/>
    </source>
</evidence>
<comment type="subcellular location">
    <subcellularLocation>
        <location evidence="1">Golgi apparatus membrane</location>
        <topology evidence="1">Single-pass type II membrane protein</topology>
    </subcellularLocation>
</comment>
<evidence type="ECO:0000256" key="5">
    <source>
        <dbReference type="ARBA" id="ARBA00023034"/>
    </source>
</evidence>
<dbReference type="InterPro" id="IPR027417">
    <property type="entry name" value="P-loop_NTPase"/>
</dbReference>
<keyword evidence="2 8" id="KW-0808">Transferase</keyword>
<gene>
    <name evidence="8" type="ORF">SAHL_16905</name>
</gene>
<dbReference type="InterPro" id="IPR005331">
    <property type="entry name" value="Sulfotransferase"/>
</dbReference>
<dbReference type="AlphaFoldDB" id="A0A423PDH9"/>
<sequence length="220" mass="25903">MQARRARVTDADYSYKPFDDTRSLFIHIPKCAGVSVCRALYGNLAGGHTTLDQYLEAFEPRLIERYFKFTIVRNPWDRLVSAYFFLQAGGFGDRDAQWFDRELRGYADFDDFVKRWLSPANIWKWHHFKPQHHFMRDKRRKIDLDFIGLFENLAEDFAHIARRVGVPATLRSTNPSRHRDYRDYYSDETREIVAMVYAEDIALLGYDFDNANLAGQLAAR</sequence>